<gene>
    <name evidence="1" type="ORF">E2C01_014982</name>
</gene>
<dbReference type="Proteomes" id="UP000324222">
    <property type="component" value="Unassembled WGS sequence"/>
</dbReference>
<dbReference type="EMBL" id="VSRR010001038">
    <property type="protein sequence ID" value="MPC21979.1"/>
    <property type="molecule type" value="Genomic_DNA"/>
</dbReference>
<dbReference type="AlphaFoldDB" id="A0A5B7DLL8"/>
<evidence type="ECO:0000313" key="1">
    <source>
        <dbReference type="EMBL" id="MPC21979.1"/>
    </source>
</evidence>
<organism evidence="1 2">
    <name type="scientific">Portunus trituberculatus</name>
    <name type="common">Swimming crab</name>
    <name type="synonym">Neptunus trituberculatus</name>
    <dbReference type="NCBI Taxonomy" id="210409"/>
    <lineage>
        <taxon>Eukaryota</taxon>
        <taxon>Metazoa</taxon>
        <taxon>Ecdysozoa</taxon>
        <taxon>Arthropoda</taxon>
        <taxon>Crustacea</taxon>
        <taxon>Multicrustacea</taxon>
        <taxon>Malacostraca</taxon>
        <taxon>Eumalacostraca</taxon>
        <taxon>Eucarida</taxon>
        <taxon>Decapoda</taxon>
        <taxon>Pleocyemata</taxon>
        <taxon>Brachyura</taxon>
        <taxon>Eubrachyura</taxon>
        <taxon>Portunoidea</taxon>
        <taxon>Portunidae</taxon>
        <taxon>Portuninae</taxon>
        <taxon>Portunus</taxon>
    </lineage>
</organism>
<evidence type="ECO:0000313" key="2">
    <source>
        <dbReference type="Proteomes" id="UP000324222"/>
    </source>
</evidence>
<comment type="caution">
    <text evidence="1">The sequence shown here is derived from an EMBL/GenBank/DDBJ whole genome shotgun (WGS) entry which is preliminary data.</text>
</comment>
<sequence length="123" mass="13228">MLPRDLKLFIPAEELPPYKGVVVWVTIGGYEGAAPVSVQAEALKVFNAARWEVTQPVVLVSELLNLTILQPKTLHDLPLVLHASCLGCSFALGKRCDTTVKVATKVSPVLAPGTMALLFVPHT</sequence>
<accession>A0A5B7DLL8</accession>
<protein>
    <submittedName>
        <fullName evidence="1">Uncharacterized protein</fullName>
    </submittedName>
</protein>
<keyword evidence="2" id="KW-1185">Reference proteome</keyword>
<name>A0A5B7DLL8_PORTR</name>
<proteinExistence type="predicted"/>
<reference evidence="1 2" key="1">
    <citation type="submission" date="2019-05" db="EMBL/GenBank/DDBJ databases">
        <title>Another draft genome of Portunus trituberculatus and its Hox gene families provides insights of decapod evolution.</title>
        <authorList>
            <person name="Jeong J.-H."/>
            <person name="Song I."/>
            <person name="Kim S."/>
            <person name="Choi T."/>
            <person name="Kim D."/>
            <person name="Ryu S."/>
            <person name="Kim W."/>
        </authorList>
    </citation>
    <scope>NUCLEOTIDE SEQUENCE [LARGE SCALE GENOMIC DNA]</scope>
    <source>
        <tissue evidence="1">Muscle</tissue>
    </source>
</reference>